<comment type="caution">
    <text evidence="4">The sequence shown here is derived from an EMBL/GenBank/DDBJ whole genome shotgun (WGS) entry which is preliminary data.</text>
</comment>
<reference evidence="4 5" key="1">
    <citation type="submission" date="2021-01" db="EMBL/GenBank/DDBJ databases">
        <title>Streptomyces acididurans sp. nov., isolated from a peat swamp forest soil.</title>
        <authorList>
            <person name="Chantavorakit T."/>
            <person name="Duangmal K."/>
        </authorList>
    </citation>
    <scope>NUCLEOTIDE SEQUENCE [LARGE SCALE GENOMIC DNA]</scope>
    <source>
        <strain evidence="4 5">KK5PA1</strain>
    </source>
</reference>
<dbReference type="PANTHER" id="PTHR35526:SF3">
    <property type="entry name" value="ANTI-SIGMA-F FACTOR RSBW"/>
    <property type="match status" value="1"/>
</dbReference>
<keyword evidence="1" id="KW-0418">Kinase</keyword>
<name>A0ABS2TXW8_9ACTN</name>
<dbReference type="RefSeq" id="WP_205359800.1">
    <property type="nucleotide sequence ID" value="NZ_JADKYB010000015.1"/>
</dbReference>
<proteinExistence type="predicted"/>
<evidence type="ECO:0000313" key="5">
    <source>
        <dbReference type="Proteomes" id="UP000749040"/>
    </source>
</evidence>
<dbReference type="InterPro" id="IPR036890">
    <property type="entry name" value="HATPase_C_sf"/>
</dbReference>
<dbReference type="InterPro" id="IPR003594">
    <property type="entry name" value="HATPase_dom"/>
</dbReference>
<dbReference type="PANTHER" id="PTHR35526">
    <property type="entry name" value="ANTI-SIGMA-F FACTOR RSBW-RELATED"/>
    <property type="match status" value="1"/>
</dbReference>
<sequence length="147" mass="16597">MLPVPKAPTGPHIVARRWTQHPDNVRRARDELRLHLLKWRVPVDVSDSAVLVLSELLTNSLRHAVDPEGHHIETRFERRRNGVRIEVHDASEGNPQLREASPEEDSGRGLTLVHVLTGGQWGVSSREGIGKLVWAECLPENDERAPR</sequence>
<accession>A0ABS2TXW8</accession>
<evidence type="ECO:0000256" key="2">
    <source>
        <dbReference type="SAM" id="MobiDB-lite"/>
    </source>
</evidence>
<dbReference type="Proteomes" id="UP000749040">
    <property type="component" value="Unassembled WGS sequence"/>
</dbReference>
<dbReference type="Gene3D" id="3.30.565.10">
    <property type="entry name" value="Histidine kinase-like ATPase, C-terminal domain"/>
    <property type="match status" value="1"/>
</dbReference>
<protein>
    <submittedName>
        <fullName evidence="4">ATP-binding protein</fullName>
    </submittedName>
</protein>
<keyword evidence="1" id="KW-0808">Transferase</keyword>
<keyword evidence="5" id="KW-1185">Reference proteome</keyword>
<dbReference type="SUPFAM" id="SSF55874">
    <property type="entry name" value="ATPase domain of HSP90 chaperone/DNA topoisomerase II/histidine kinase"/>
    <property type="match status" value="1"/>
</dbReference>
<keyword evidence="4" id="KW-0547">Nucleotide-binding</keyword>
<keyword evidence="4" id="KW-0067">ATP-binding</keyword>
<dbReference type="CDD" id="cd16936">
    <property type="entry name" value="HATPase_RsbW-like"/>
    <property type="match status" value="1"/>
</dbReference>
<feature type="region of interest" description="Disordered" evidence="2">
    <location>
        <begin position="87"/>
        <end position="106"/>
    </location>
</feature>
<feature type="domain" description="Histidine kinase/HSP90-like ATPase" evidence="3">
    <location>
        <begin position="21"/>
        <end position="116"/>
    </location>
</feature>
<evidence type="ECO:0000256" key="1">
    <source>
        <dbReference type="ARBA" id="ARBA00022527"/>
    </source>
</evidence>
<evidence type="ECO:0000313" key="4">
    <source>
        <dbReference type="EMBL" id="MBM9507927.1"/>
    </source>
</evidence>
<dbReference type="EMBL" id="JADKYB010000015">
    <property type="protein sequence ID" value="MBM9507927.1"/>
    <property type="molecule type" value="Genomic_DNA"/>
</dbReference>
<dbReference type="Pfam" id="PF13581">
    <property type="entry name" value="HATPase_c_2"/>
    <property type="match status" value="1"/>
</dbReference>
<evidence type="ECO:0000259" key="3">
    <source>
        <dbReference type="Pfam" id="PF13581"/>
    </source>
</evidence>
<gene>
    <name evidence="4" type="ORF">ITX44_25920</name>
</gene>
<organism evidence="4 5">
    <name type="scientific">Actinacidiphila acididurans</name>
    <dbReference type="NCBI Taxonomy" id="2784346"/>
    <lineage>
        <taxon>Bacteria</taxon>
        <taxon>Bacillati</taxon>
        <taxon>Actinomycetota</taxon>
        <taxon>Actinomycetes</taxon>
        <taxon>Kitasatosporales</taxon>
        <taxon>Streptomycetaceae</taxon>
        <taxon>Actinacidiphila</taxon>
    </lineage>
</organism>
<dbReference type="GO" id="GO:0005524">
    <property type="term" value="F:ATP binding"/>
    <property type="evidence" value="ECO:0007669"/>
    <property type="project" value="UniProtKB-KW"/>
</dbReference>
<keyword evidence="1" id="KW-0723">Serine/threonine-protein kinase</keyword>
<dbReference type="InterPro" id="IPR050267">
    <property type="entry name" value="Anti-sigma-factor_SerPK"/>
</dbReference>